<dbReference type="EMBL" id="UYJE01010543">
    <property type="protein sequence ID" value="VDI84158.1"/>
    <property type="molecule type" value="Genomic_DNA"/>
</dbReference>
<dbReference type="Proteomes" id="UP000596742">
    <property type="component" value="Unassembled WGS sequence"/>
</dbReference>
<organism evidence="4 5">
    <name type="scientific">Mytilus galloprovincialis</name>
    <name type="common">Mediterranean mussel</name>
    <dbReference type="NCBI Taxonomy" id="29158"/>
    <lineage>
        <taxon>Eukaryota</taxon>
        <taxon>Metazoa</taxon>
        <taxon>Spiralia</taxon>
        <taxon>Lophotrochozoa</taxon>
        <taxon>Mollusca</taxon>
        <taxon>Bivalvia</taxon>
        <taxon>Autobranchia</taxon>
        <taxon>Pteriomorphia</taxon>
        <taxon>Mytilida</taxon>
        <taxon>Mytiloidea</taxon>
        <taxon>Mytilidae</taxon>
        <taxon>Mytilinae</taxon>
        <taxon>Mytilus</taxon>
    </lineage>
</organism>
<accession>A0A8B6HSM4</accession>
<dbReference type="SUPFAM" id="SSF46689">
    <property type="entry name" value="Homeodomain-like"/>
    <property type="match status" value="1"/>
</dbReference>
<dbReference type="Pfam" id="PF05225">
    <property type="entry name" value="HTH_psq"/>
    <property type="match status" value="1"/>
</dbReference>
<feature type="coiled-coil region" evidence="2">
    <location>
        <begin position="575"/>
        <end position="619"/>
    </location>
</feature>
<comment type="caution">
    <text evidence="4">The sequence shown here is derived from an EMBL/GenBank/DDBJ whole genome shotgun (WGS) entry which is preliminary data.</text>
</comment>
<dbReference type="GO" id="GO:0005634">
    <property type="term" value="C:nucleus"/>
    <property type="evidence" value="ECO:0007669"/>
    <property type="project" value="UniProtKB-SubCell"/>
</dbReference>
<evidence type="ECO:0000313" key="5">
    <source>
        <dbReference type="Proteomes" id="UP000596742"/>
    </source>
</evidence>
<feature type="domain" description="HTH psq-type" evidence="3">
    <location>
        <begin position="1"/>
        <end position="56"/>
    </location>
</feature>
<dbReference type="AlphaFoldDB" id="A0A8B6HSM4"/>
<dbReference type="InterPro" id="IPR050863">
    <property type="entry name" value="CenT-Element_Derived"/>
</dbReference>
<dbReference type="InterPro" id="IPR009057">
    <property type="entry name" value="Homeodomain-like_sf"/>
</dbReference>
<proteinExistence type="predicted"/>
<dbReference type="Gene3D" id="1.10.10.60">
    <property type="entry name" value="Homeodomain-like"/>
    <property type="match status" value="1"/>
</dbReference>
<gene>
    <name evidence="4" type="ORF">MGAL_10B080823</name>
</gene>
<keyword evidence="1" id="KW-0539">Nucleus</keyword>
<protein>
    <recommendedName>
        <fullName evidence="3">HTH psq-type domain-containing protein</fullName>
    </recommendedName>
</protein>
<dbReference type="PROSITE" id="PS50960">
    <property type="entry name" value="HTH_PSQ"/>
    <property type="match status" value="1"/>
</dbReference>
<sequence>MPKKRKQSVYRTYTDENFIKAIDGIKSGRVSQRKAASLYSIPQATLSDHMRGRVKDNTPVGRKPVIPIEIEKQIVKKCAQAAEMGLGMNKAQVMEKVGHLAKELNLDQNFKNNTPGKDWWYGFKGRNPTVTLRSPEKLTSIRARALNSVKVGEYFLDLKKEMNRLGLNDKPELVWNMDEKGVPLEHTPSKVVAAKSSRTIPGRVSNTRERNTIFGCINARGDRMPPLIIVKGKTQKPVMSYNTADGPVGATWTYQAKAWTEDVLGIEWFTNIFLKKCGNQRPQLLILDGHHSHEVLGLIEKARENNITLLTLPPHTTHYLCPLDGTVFGPLSKNYDRICSEYCQNPGNLVNKITWPGLFRRAFETAFKPENIISGFRSCGIFPWNPLNIPSAAFAPASAFDTNKPDTNEHPLQWVIRKSFETESRVEEVTVVRTKPSAGPEARCITTEITDTVPLNEIQVQSYEQNVIDVPGSPEDPHFMHTLSADVLLPIVDSETREAVESLISLDSSFSETIYEVDSVFPPLSETLSTPCSSTSVDWNASVNAIFSVDQPPQKKARINKTSVTGHRILTSDEVIESKRKIEDMKLKKEQAKEKRLKIREMINAKKQIEKEIKAVRSEIDINV</sequence>
<dbReference type="Pfam" id="PF03184">
    <property type="entry name" value="DDE_1"/>
    <property type="match status" value="1"/>
</dbReference>
<evidence type="ECO:0000256" key="1">
    <source>
        <dbReference type="PROSITE-ProRule" id="PRU00320"/>
    </source>
</evidence>
<dbReference type="InterPro" id="IPR007889">
    <property type="entry name" value="HTH_Psq"/>
</dbReference>
<dbReference type="OrthoDB" id="10043687at2759"/>
<dbReference type="PANTHER" id="PTHR19303">
    <property type="entry name" value="TRANSPOSON"/>
    <property type="match status" value="1"/>
</dbReference>
<reference evidence="4" key="1">
    <citation type="submission" date="2018-11" db="EMBL/GenBank/DDBJ databases">
        <authorList>
            <person name="Alioto T."/>
            <person name="Alioto T."/>
        </authorList>
    </citation>
    <scope>NUCLEOTIDE SEQUENCE</scope>
</reference>
<name>A0A8B6HSM4_MYTGA</name>
<dbReference type="PANTHER" id="PTHR19303:SF74">
    <property type="entry name" value="POGO TRANSPOSABLE ELEMENT WITH KRAB DOMAIN"/>
    <property type="match status" value="1"/>
</dbReference>
<keyword evidence="1" id="KW-0238">DNA-binding</keyword>
<evidence type="ECO:0000256" key="2">
    <source>
        <dbReference type="SAM" id="Coils"/>
    </source>
</evidence>
<evidence type="ECO:0000259" key="3">
    <source>
        <dbReference type="PROSITE" id="PS50960"/>
    </source>
</evidence>
<keyword evidence="5" id="KW-1185">Reference proteome</keyword>
<keyword evidence="2" id="KW-0175">Coiled coil</keyword>
<feature type="DNA-binding region" description="H-T-H motif" evidence="1">
    <location>
        <begin position="32"/>
        <end position="52"/>
    </location>
</feature>
<dbReference type="GO" id="GO:0003677">
    <property type="term" value="F:DNA binding"/>
    <property type="evidence" value="ECO:0007669"/>
    <property type="project" value="UniProtKB-UniRule"/>
</dbReference>
<dbReference type="InterPro" id="IPR004875">
    <property type="entry name" value="DDE_SF_endonuclease_dom"/>
</dbReference>
<comment type="subcellular location">
    <subcellularLocation>
        <location evidence="1">Nucleus</location>
    </subcellularLocation>
</comment>
<evidence type="ECO:0000313" key="4">
    <source>
        <dbReference type="EMBL" id="VDI84158.1"/>
    </source>
</evidence>